<dbReference type="Proteomes" id="UP001589587">
    <property type="component" value="Unassembled WGS sequence"/>
</dbReference>
<dbReference type="RefSeq" id="WP_047270619.1">
    <property type="nucleotide sequence ID" value="NZ_JBHMAS010000127.1"/>
</dbReference>
<dbReference type="PANTHER" id="PTHR42930">
    <property type="entry name" value="PHOSPHATE-SPECIFIC TRANSPORT SYSTEM ACCESSORY PROTEIN PHOU"/>
    <property type="match status" value="1"/>
</dbReference>
<comment type="similarity">
    <text evidence="2">Belongs to the PhoU family.</text>
</comment>
<evidence type="ECO:0000313" key="4">
    <source>
        <dbReference type="EMBL" id="MFB9785444.1"/>
    </source>
</evidence>
<dbReference type="PIRSF" id="PIRSF003107">
    <property type="entry name" value="PhoU"/>
    <property type="match status" value="1"/>
</dbReference>
<dbReference type="NCBIfam" id="TIGR02135">
    <property type="entry name" value="phoU_full"/>
    <property type="match status" value="1"/>
</dbReference>
<dbReference type="InterPro" id="IPR028366">
    <property type="entry name" value="PhoU"/>
</dbReference>
<dbReference type="PANTHER" id="PTHR42930:SF3">
    <property type="entry name" value="PHOSPHATE-SPECIFIC TRANSPORT SYSTEM ACCESSORY PROTEIN PHOU"/>
    <property type="match status" value="1"/>
</dbReference>
<keyword evidence="5" id="KW-1185">Reference proteome</keyword>
<comment type="subcellular location">
    <subcellularLocation>
        <location evidence="2">Cytoplasm</location>
    </subcellularLocation>
</comment>
<evidence type="ECO:0000256" key="2">
    <source>
        <dbReference type="PIRNR" id="PIRNR003107"/>
    </source>
</evidence>
<sequence length="221" mass="24112">MRTHFADSLDDLSCGLASMCGLTVTAMSEATAALLDADLRTAERVLDANTDLERAASDWEHKSFSLLALQAPVAHDLRFTVGGLHIAASLQRMGALAVHIAKIARLRHPTSAVPPEARAVVADMGRTAVARATETQVILRHVDSAHAQELVAADTVMDELHRRLFTVTQAQQWPHGVQAAVDITLLGRFYERFCDHTVEIGRRIIFLETGRLPARPDALLP</sequence>
<dbReference type="EMBL" id="JBHMAS010000127">
    <property type="protein sequence ID" value="MFB9785444.1"/>
    <property type="molecule type" value="Genomic_DNA"/>
</dbReference>
<evidence type="ECO:0000313" key="5">
    <source>
        <dbReference type="Proteomes" id="UP001589587"/>
    </source>
</evidence>
<dbReference type="InterPro" id="IPR038078">
    <property type="entry name" value="PhoU-like_sf"/>
</dbReference>
<reference evidence="4 5" key="1">
    <citation type="submission" date="2024-09" db="EMBL/GenBank/DDBJ databases">
        <authorList>
            <person name="Sun Q."/>
            <person name="Mori K."/>
        </authorList>
    </citation>
    <scope>NUCLEOTIDE SEQUENCE [LARGE SCALE GENOMIC DNA]</scope>
    <source>
        <strain evidence="4 5">JCM 11411</strain>
    </source>
</reference>
<dbReference type="Pfam" id="PF01895">
    <property type="entry name" value="PhoU"/>
    <property type="match status" value="2"/>
</dbReference>
<keyword evidence="2" id="KW-0813">Transport</keyword>
<accession>A0ABV5XSG9</accession>
<evidence type="ECO:0000259" key="3">
    <source>
        <dbReference type="Pfam" id="PF01895"/>
    </source>
</evidence>
<comment type="caution">
    <text evidence="4">The sequence shown here is derived from an EMBL/GenBank/DDBJ whole genome shotgun (WGS) entry which is preliminary data.</text>
</comment>
<dbReference type="Gene3D" id="1.20.58.220">
    <property type="entry name" value="Phosphate transport system protein phou homolog 2, domain 2"/>
    <property type="match status" value="1"/>
</dbReference>
<dbReference type="SUPFAM" id="SSF109755">
    <property type="entry name" value="PhoU-like"/>
    <property type="match status" value="1"/>
</dbReference>
<comment type="function">
    <text evidence="2">Plays a role in the regulation of phosphate uptake.</text>
</comment>
<feature type="domain" description="PhoU" evidence="3">
    <location>
        <begin position="17"/>
        <end position="103"/>
    </location>
</feature>
<name>A0ABV5XSG9_9NOCA</name>
<comment type="subunit">
    <text evidence="2">Homodimer.</text>
</comment>
<gene>
    <name evidence="4" type="primary">phoU</name>
    <name evidence="4" type="ORF">ACFFQ6_37735</name>
</gene>
<keyword evidence="1 2" id="KW-0592">Phosphate transport</keyword>
<proteinExistence type="inferred from homology"/>
<protein>
    <recommendedName>
        <fullName evidence="2">Phosphate-specific transport system accessory protein PhoU</fullName>
    </recommendedName>
</protein>
<organism evidence="4 5">
    <name type="scientific">Rhodococcus baikonurensis</name>
    <dbReference type="NCBI Taxonomy" id="172041"/>
    <lineage>
        <taxon>Bacteria</taxon>
        <taxon>Bacillati</taxon>
        <taxon>Actinomycetota</taxon>
        <taxon>Actinomycetes</taxon>
        <taxon>Mycobacteriales</taxon>
        <taxon>Nocardiaceae</taxon>
        <taxon>Rhodococcus</taxon>
        <taxon>Rhodococcus erythropolis group</taxon>
    </lineage>
</organism>
<dbReference type="InterPro" id="IPR026022">
    <property type="entry name" value="PhoU_dom"/>
</dbReference>
<keyword evidence="2" id="KW-0963">Cytoplasm</keyword>
<feature type="domain" description="PhoU" evidence="3">
    <location>
        <begin position="122"/>
        <end position="204"/>
    </location>
</feature>
<evidence type="ECO:0000256" key="1">
    <source>
        <dbReference type="ARBA" id="ARBA00022592"/>
    </source>
</evidence>